<gene>
    <name evidence="4" type="ORF">D5R93_09380</name>
</gene>
<dbReference type="InterPro" id="IPR051161">
    <property type="entry name" value="Mannose-6P_isomerase_type2"/>
</dbReference>
<dbReference type="PANTHER" id="PTHR46390:SF1">
    <property type="entry name" value="MANNOSE-1-PHOSPHATE GUANYLYLTRANSFERASE"/>
    <property type="match status" value="1"/>
</dbReference>
<evidence type="ECO:0000313" key="5">
    <source>
        <dbReference type="Proteomes" id="UP000273001"/>
    </source>
</evidence>
<dbReference type="CDD" id="cd02509">
    <property type="entry name" value="GDP-M1P_Guanylyltransferase"/>
    <property type="match status" value="1"/>
</dbReference>
<proteinExistence type="predicted"/>
<dbReference type="Proteomes" id="UP000273001">
    <property type="component" value="Chromosome"/>
</dbReference>
<feature type="compositionally biased region" description="Acidic residues" evidence="1">
    <location>
        <begin position="381"/>
        <end position="393"/>
    </location>
</feature>
<keyword evidence="4" id="KW-0548">Nucleotidyltransferase</keyword>
<dbReference type="InterPro" id="IPR005835">
    <property type="entry name" value="NTP_transferase_dom"/>
</dbReference>
<feature type="region of interest" description="Disordered" evidence="1">
    <location>
        <begin position="1"/>
        <end position="29"/>
    </location>
</feature>
<organism evidence="4 5">
    <name type="scientific">Actinomyces lilanjuaniae</name>
    <dbReference type="NCBI Taxonomy" id="2321394"/>
    <lineage>
        <taxon>Bacteria</taxon>
        <taxon>Bacillati</taxon>
        <taxon>Actinomycetota</taxon>
        <taxon>Actinomycetes</taxon>
        <taxon>Actinomycetales</taxon>
        <taxon>Actinomycetaceae</taxon>
        <taxon>Actinomyces</taxon>
    </lineage>
</organism>
<dbReference type="GO" id="GO:0016779">
    <property type="term" value="F:nucleotidyltransferase activity"/>
    <property type="evidence" value="ECO:0007669"/>
    <property type="project" value="UniProtKB-KW"/>
</dbReference>
<dbReference type="RefSeq" id="WP_120204884.1">
    <property type="nucleotide sequence ID" value="NZ_CP032514.1"/>
</dbReference>
<dbReference type="SUPFAM" id="SSF53448">
    <property type="entry name" value="Nucleotide-diphospho-sugar transferases"/>
    <property type="match status" value="1"/>
</dbReference>
<dbReference type="PANTHER" id="PTHR46390">
    <property type="entry name" value="MANNOSE-1-PHOSPHATE GUANYLYLTRANSFERASE"/>
    <property type="match status" value="1"/>
</dbReference>
<dbReference type="InterPro" id="IPR029044">
    <property type="entry name" value="Nucleotide-diphossugar_trans"/>
</dbReference>
<dbReference type="InterPro" id="IPR054566">
    <property type="entry name" value="ManC/GMP-like_b-helix"/>
</dbReference>
<keyword evidence="5" id="KW-1185">Reference proteome</keyword>
<feature type="compositionally biased region" description="Basic and acidic residues" evidence="1">
    <location>
        <begin position="1"/>
        <end position="10"/>
    </location>
</feature>
<accession>A0ABM6Z4Q9</accession>
<keyword evidence="4" id="KW-0808">Transferase</keyword>
<dbReference type="EMBL" id="CP032514">
    <property type="protein sequence ID" value="AYD90158.1"/>
    <property type="molecule type" value="Genomic_DNA"/>
</dbReference>
<dbReference type="SUPFAM" id="SSF159283">
    <property type="entry name" value="Guanosine diphospho-D-mannose pyrophosphorylase/mannose-6-phosphate isomerase linker domain"/>
    <property type="match status" value="1"/>
</dbReference>
<feature type="domain" description="MannoseP isomerase/GMP-like beta-helix" evidence="3">
    <location>
        <begin position="401"/>
        <end position="447"/>
    </location>
</feature>
<sequence length="456" mass="46747">MTGRPGRPERAVQAAGSAGQARRLAQRHAESVGSRQIHAIIPAGGAGTRLWPLSRHRRPKFLLDLTGSGRSLLQATVARLAPVAATTTVVTGAAHLEAVADQLPGLPPDNLIAEPSPRDSMAAIGLAAAIIAYRYGREAVVGSFAADHVITDEAAFTDAVTQAAVLAEAGWVVTIGIEATGPSTAFGYIRAGRRLGVPGAPQGYQVLGFTEKPDAATAQSYLDAGGYQWNAGMFVARAGVLLDHLAAQRPDLAAGIEGVAQVWDTPRRSSVVAQVWPGLERIAIDHAIAEPVAAEGGVAVVPASMGWDDVGGYDSLVQLVPTRTEGPAAGAAVLDFALAGQDGTTGRASRPAPVPEDGRAAVAASPPAPAREGTAAQGGSETEENTEENEDEEVEVFSSPGSLVAAASGRTVVLLGVPGVVVVDTPDALLVTTPDHAQEVKGVVDRLADHGRDELL</sequence>
<evidence type="ECO:0000313" key="4">
    <source>
        <dbReference type="EMBL" id="AYD90158.1"/>
    </source>
</evidence>
<dbReference type="Pfam" id="PF22640">
    <property type="entry name" value="ManC_GMP_beta-helix"/>
    <property type="match status" value="1"/>
</dbReference>
<dbReference type="InterPro" id="IPR049577">
    <property type="entry name" value="GMPP_N"/>
</dbReference>
<reference evidence="4 5" key="1">
    <citation type="submission" date="2018-09" db="EMBL/GenBank/DDBJ databases">
        <authorList>
            <person name="Li J."/>
        </authorList>
    </citation>
    <scope>NUCLEOTIDE SEQUENCE [LARGE SCALE GENOMIC DNA]</scope>
    <source>
        <strain evidence="4 5">2129</strain>
    </source>
</reference>
<evidence type="ECO:0000259" key="2">
    <source>
        <dbReference type="Pfam" id="PF00483"/>
    </source>
</evidence>
<name>A0ABM6Z4Q9_9ACTO</name>
<protein>
    <submittedName>
        <fullName evidence="4">Mannose-1-phosphate guanylyltransferase</fullName>
    </submittedName>
</protein>
<dbReference type="Pfam" id="PF00483">
    <property type="entry name" value="NTP_transferase"/>
    <property type="match status" value="1"/>
</dbReference>
<evidence type="ECO:0000256" key="1">
    <source>
        <dbReference type="SAM" id="MobiDB-lite"/>
    </source>
</evidence>
<evidence type="ECO:0000259" key="3">
    <source>
        <dbReference type="Pfam" id="PF22640"/>
    </source>
</evidence>
<dbReference type="Gene3D" id="3.90.550.10">
    <property type="entry name" value="Spore Coat Polysaccharide Biosynthesis Protein SpsA, Chain A"/>
    <property type="match status" value="1"/>
</dbReference>
<feature type="region of interest" description="Disordered" evidence="1">
    <location>
        <begin position="342"/>
        <end position="393"/>
    </location>
</feature>
<feature type="domain" description="Nucleotidyl transferase" evidence="2">
    <location>
        <begin position="39"/>
        <end position="319"/>
    </location>
</feature>